<feature type="domain" description="Periplasmic copper-binding protein NosD beta helix" evidence="3">
    <location>
        <begin position="220"/>
        <end position="372"/>
    </location>
</feature>
<dbReference type="InterPro" id="IPR022441">
    <property type="entry name" value="Para_beta_helix_rpt-2"/>
</dbReference>
<dbReference type="Proteomes" id="UP000694228">
    <property type="component" value="Chromosome"/>
</dbReference>
<feature type="transmembrane region" description="Helical" evidence="2">
    <location>
        <begin position="20"/>
        <end position="40"/>
    </location>
</feature>
<evidence type="ECO:0000259" key="3">
    <source>
        <dbReference type="Pfam" id="PF05048"/>
    </source>
</evidence>
<dbReference type="InterPro" id="IPR007742">
    <property type="entry name" value="NosD_dom"/>
</dbReference>
<evidence type="ECO:0000256" key="2">
    <source>
        <dbReference type="SAM" id="Phobius"/>
    </source>
</evidence>
<dbReference type="NCBIfam" id="TIGR03804">
    <property type="entry name" value="para_beta_helix"/>
    <property type="match status" value="2"/>
</dbReference>
<keyword evidence="2" id="KW-0472">Membrane</keyword>
<keyword evidence="2" id="KW-1133">Transmembrane helix</keyword>
<sequence>MKYKREPDICQKKYHIERIFLSTMFFIGIICWCGISGVYAENISDEKLESGPDVAILDASVKMDISEMGEIPLGTIPDERLVVTITVQNTGNREAPGFKLRAYLVRVGREDEIGTQIGGDITDTRLAAGETRTYTKSWSLPSHLKKGEYRVMIVLDTSNYFIEPDTDNNRIIGPQSIVPGALTGPEGSIPVYSATEITAPGYYVLKRDIDGGRKVNIFHIKSSGVTFDGGGNTIRGDSSGFTTGIYVDAGTAINDVVIKNLKVEGVDAGIWMYKVSNGIITDCTFKDIVNMGARLDQSNQNQVYNNIFEQNSIGIGVFQSKDNVIYNNLFKNKHNAVVNEDQRNKWNTDLKAGTNIIGGSMVGGNAWFDESGEGGFSKTAEDYTLDGISDAPYSLNPNNIDLYPLSTSPSKTVPSITPVPEPTILPNITDLTLSNGTDEENKTVSDGETLSEILPEINESETITEPEPEIPDETDGVPEESSTIVSEIPEPESTKSSLSPYADISVKEVTGPQSGCPGTEFSFSTILENSGGYDADSFQVRYYLTEDKQVDPQDIFLGEESVKNLLSGSEQTINETFNIPQLIGLKNYFVAVVTNTDNSVFEDKNDNNTGYSSVRMAIREC</sequence>
<gene>
    <name evidence="5" type="ORF">KSK55_10845</name>
</gene>
<organism evidence="5 6">
    <name type="scientific">Methanospirillum hungatei</name>
    <dbReference type="NCBI Taxonomy" id="2203"/>
    <lineage>
        <taxon>Archaea</taxon>
        <taxon>Methanobacteriati</taxon>
        <taxon>Methanobacteriota</taxon>
        <taxon>Stenosarchaea group</taxon>
        <taxon>Methanomicrobia</taxon>
        <taxon>Methanomicrobiales</taxon>
        <taxon>Methanospirillaceae</taxon>
        <taxon>Methanospirillum</taxon>
    </lineage>
</organism>
<feature type="domain" description="CARDB" evidence="4">
    <location>
        <begin position="502"/>
        <end position="609"/>
    </location>
</feature>
<accession>A0A8F5VMW7</accession>
<protein>
    <submittedName>
        <fullName evidence="5">Right-handed parallel beta-helix repeat-containing protein</fullName>
    </submittedName>
</protein>
<name>A0A8F5VMW7_METHU</name>
<keyword evidence="2" id="KW-0812">Transmembrane</keyword>
<dbReference type="OrthoDB" id="36243at2157"/>
<dbReference type="Pfam" id="PF05048">
    <property type="entry name" value="NosD"/>
    <property type="match status" value="1"/>
</dbReference>
<evidence type="ECO:0000313" key="6">
    <source>
        <dbReference type="Proteomes" id="UP000694228"/>
    </source>
</evidence>
<evidence type="ECO:0000259" key="4">
    <source>
        <dbReference type="Pfam" id="PF07705"/>
    </source>
</evidence>
<feature type="compositionally biased region" description="Acidic residues" evidence="1">
    <location>
        <begin position="460"/>
        <end position="478"/>
    </location>
</feature>
<dbReference type="EMBL" id="CP077107">
    <property type="protein sequence ID" value="QXO93843.1"/>
    <property type="molecule type" value="Genomic_DNA"/>
</dbReference>
<evidence type="ECO:0000313" key="5">
    <source>
        <dbReference type="EMBL" id="QXO93843.1"/>
    </source>
</evidence>
<dbReference type="InterPro" id="IPR011635">
    <property type="entry name" value="CARDB"/>
</dbReference>
<feature type="domain" description="CARDB" evidence="4">
    <location>
        <begin position="77"/>
        <end position="170"/>
    </location>
</feature>
<evidence type="ECO:0000256" key="1">
    <source>
        <dbReference type="SAM" id="MobiDB-lite"/>
    </source>
</evidence>
<reference evidence="5 6" key="1">
    <citation type="submission" date="2021-06" db="EMBL/GenBank/DDBJ databases">
        <title>Complete genome sequence of the secondary alcohol utilizing methanogen Methanospirillum hungatei strain GP1.</title>
        <authorList>
            <person name="Day L.A."/>
            <person name="Costa K.C."/>
        </authorList>
    </citation>
    <scope>NUCLEOTIDE SEQUENCE [LARGE SCALE GENOMIC DNA]</scope>
    <source>
        <strain evidence="5 6">GP1</strain>
    </source>
</reference>
<proteinExistence type="predicted"/>
<feature type="region of interest" description="Disordered" evidence="1">
    <location>
        <begin position="413"/>
        <end position="447"/>
    </location>
</feature>
<dbReference type="AlphaFoldDB" id="A0A8F5VMW7"/>
<dbReference type="Pfam" id="PF07705">
    <property type="entry name" value="CARDB"/>
    <property type="match status" value="2"/>
</dbReference>
<feature type="region of interest" description="Disordered" evidence="1">
    <location>
        <begin position="460"/>
        <end position="498"/>
    </location>
</feature>